<evidence type="ECO:0000313" key="15">
    <source>
        <dbReference type="Proteomes" id="UP001211065"/>
    </source>
</evidence>
<dbReference type="GO" id="GO:0003724">
    <property type="term" value="F:RNA helicase activity"/>
    <property type="evidence" value="ECO:0007669"/>
    <property type="project" value="InterPro"/>
</dbReference>
<organism evidence="14 15">
    <name type="scientific">Clydaea vesicula</name>
    <dbReference type="NCBI Taxonomy" id="447962"/>
    <lineage>
        <taxon>Eukaryota</taxon>
        <taxon>Fungi</taxon>
        <taxon>Fungi incertae sedis</taxon>
        <taxon>Chytridiomycota</taxon>
        <taxon>Chytridiomycota incertae sedis</taxon>
        <taxon>Chytridiomycetes</taxon>
        <taxon>Lobulomycetales</taxon>
        <taxon>Lobulomycetaceae</taxon>
        <taxon>Clydaea</taxon>
    </lineage>
</organism>
<comment type="caution">
    <text evidence="14">The sequence shown here is derived from an EMBL/GenBank/DDBJ whole genome shotgun (WGS) entry which is preliminary data.</text>
</comment>
<evidence type="ECO:0000256" key="7">
    <source>
        <dbReference type="ARBA" id="ARBA00023242"/>
    </source>
</evidence>
<dbReference type="SUPFAM" id="SSF52540">
    <property type="entry name" value="P-loop containing nucleoside triphosphate hydrolases"/>
    <property type="match status" value="1"/>
</dbReference>
<dbReference type="InterPro" id="IPR011545">
    <property type="entry name" value="DEAD/DEAH_box_helicase_dom"/>
</dbReference>
<dbReference type="GO" id="GO:0005829">
    <property type="term" value="C:cytosol"/>
    <property type="evidence" value="ECO:0007669"/>
    <property type="project" value="TreeGrafter"/>
</dbReference>
<dbReference type="SMART" id="SM00490">
    <property type="entry name" value="HELICc"/>
    <property type="match status" value="1"/>
</dbReference>
<dbReference type="SMART" id="SM00487">
    <property type="entry name" value="DEXDc"/>
    <property type="match status" value="1"/>
</dbReference>
<evidence type="ECO:0000256" key="9">
    <source>
        <dbReference type="PROSITE-ProRule" id="PRU00552"/>
    </source>
</evidence>
<evidence type="ECO:0000256" key="5">
    <source>
        <dbReference type="ARBA" id="ARBA00022840"/>
    </source>
</evidence>
<evidence type="ECO:0000259" key="13">
    <source>
        <dbReference type="PROSITE" id="PS51195"/>
    </source>
</evidence>
<evidence type="ECO:0000256" key="8">
    <source>
        <dbReference type="ARBA" id="ARBA00024350"/>
    </source>
</evidence>
<evidence type="ECO:0000256" key="2">
    <source>
        <dbReference type="ARBA" id="ARBA00022741"/>
    </source>
</evidence>
<feature type="domain" description="Helicase ATP-binding" evidence="11">
    <location>
        <begin position="46"/>
        <end position="217"/>
    </location>
</feature>
<dbReference type="PANTHER" id="PTHR47959">
    <property type="entry name" value="ATP-DEPENDENT RNA HELICASE RHLE-RELATED"/>
    <property type="match status" value="1"/>
</dbReference>
<dbReference type="Proteomes" id="UP001211065">
    <property type="component" value="Unassembled WGS sequence"/>
</dbReference>
<gene>
    <name evidence="14" type="primary">RRP3</name>
    <name evidence="14" type="ORF">HK099_006070</name>
</gene>
<dbReference type="PROSITE" id="PS51192">
    <property type="entry name" value="HELICASE_ATP_BIND_1"/>
    <property type="match status" value="1"/>
</dbReference>
<accession>A0AAD5Y2N1</accession>
<reference evidence="14" key="1">
    <citation type="submission" date="2020-05" db="EMBL/GenBank/DDBJ databases">
        <title>Phylogenomic resolution of chytrid fungi.</title>
        <authorList>
            <person name="Stajich J.E."/>
            <person name="Amses K."/>
            <person name="Simmons R."/>
            <person name="Seto K."/>
            <person name="Myers J."/>
            <person name="Bonds A."/>
            <person name="Quandt C.A."/>
            <person name="Barry K."/>
            <person name="Liu P."/>
            <person name="Grigoriev I."/>
            <person name="Longcore J.E."/>
            <person name="James T.Y."/>
        </authorList>
    </citation>
    <scope>NUCLEOTIDE SEQUENCE</scope>
    <source>
        <strain evidence="14">JEL0476</strain>
    </source>
</reference>
<dbReference type="PROSITE" id="PS51195">
    <property type="entry name" value="Q_MOTIF"/>
    <property type="match status" value="1"/>
</dbReference>
<evidence type="ECO:0000259" key="12">
    <source>
        <dbReference type="PROSITE" id="PS51194"/>
    </source>
</evidence>
<evidence type="ECO:0000256" key="3">
    <source>
        <dbReference type="ARBA" id="ARBA00022801"/>
    </source>
</evidence>
<keyword evidence="3 10" id="KW-0378">Hydrolase</keyword>
<dbReference type="Pfam" id="PF00271">
    <property type="entry name" value="Helicase_C"/>
    <property type="match status" value="1"/>
</dbReference>
<dbReference type="InterPro" id="IPR014014">
    <property type="entry name" value="RNA_helicase_DEAD_Q_motif"/>
</dbReference>
<dbReference type="InterPro" id="IPR027417">
    <property type="entry name" value="P-loop_NTPase"/>
</dbReference>
<dbReference type="Gene3D" id="3.40.50.300">
    <property type="entry name" value="P-loop containing nucleotide triphosphate hydrolases"/>
    <property type="match status" value="2"/>
</dbReference>
<dbReference type="GO" id="GO:0005524">
    <property type="term" value="F:ATP binding"/>
    <property type="evidence" value="ECO:0007669"/>
    <property type="project" value="UniProtKB-KW"/>
</dbReference>
<dbReference type="InterPro" id="IPR000629">
    <property type="entry name" value="RNA-helicase_DEAD-box_CS"/>
</dbReference>
<proteinExistence type="inferred from homology"/>
<dbReference type="PANTHER" id="PTHR47959:SF20">
    <property type="entry name" value="RNA HELICASE"/>
    <property type="match status" value="1"/>
</dbReference>
<dbReference type="GO" id="GO:0005634">
    <property type="term" value="C:nucleus"/>
    <property type="evidence" value="ECO:0007669"/>
    <property type="project" value="UniProtKB-SubCell"/>
</dbReference>
<keyword evidence="5 10" id="KW-0067">ATP-binding</keyword>
<dbReference type="PROSITE" id="PS00039">
    <property type="entry name" value="DEAD_ATP_HELICASE"/>
    <property type="match status" value="1"/>
</dbReference>
<feature type="domain" description="Helicase C-terminal" evidence="12">
    <location>
        <begin position="244"/>
        <end position="388"/>
    </location>
</feature>
<keyword evidence="2 10" id="KW-0547">Nucleotide-binding</keyword>
<dbReference type="CDD" id="cd17954">
    <property type="entry name" value="DEADc_DDX47"/>
    <property type="match status" value="1"/>
</dbReference>
<evidence type="ECO:0000256" key="6">
    <source>
        <dbReference type="ARBA" id="ARBA00022884"/>
    </source>
</evidence>
<dbReference type="AlphaFoldDB" id="A0AAD5Y2N1"/>
<protein>
    <submittedName>
        <fullName evidence="14">Ribosomal RNA processing protein</fullName>
    </submittedName>
</protein>
<dbReference type="InterPro" id="IPR050079">
    <property type="entry name" value="DEAD_box_RNA_helicase"/>
</dbReference>
<keyword evidence="7" id="KW-0539">Nucleus</keyword>
<dbReference type="InterPro" id="IPR014001">
    <property type="entry name" value="Helicase_ATP-bd"/>
</dbReference>
<dbReference type="InterPro" id="IPR001650">
    <property type="entry name" value="Helicase_C-like"/>
</dbReference>
<evidence type="ECO:0000256" key="10">
    <source>
        <dbReference type="RuleBase" id="RU000492"/>
    </source>
</evidence>
<dbReference type="EMBL" id="JADGJW010000050">
    <property type="protein sequence ID" value="KAJ3225867.1"/>
    <property type="molecule type" value="Genomic_DNA"/>
</dbReference>
<dbReference type="GO" id="GO:0016787">
    <property type="term" value="F:hydrolase activity"/>
    <property type="evidence" value="ECO:0007669"/>
    <property type="project" value="UniProtKB-KW"/>
</dbReference>
<dbReference type="Pfam" id="PF00270">
    <property type="entry name" value="DEAD"/>
    <property type="match status" value="1"/>
</dbReference>
<keyword evidence="4 10" id="KW-0347">Helicase</keyword>
<keyword evidence="6" id="KW-0694">RNA-binding</keyword>
<feature type="domain" description="DEAD-box RNA helicase Q" evidence="13">
    <location>
        <begin position="15"/>
        <end position="43"/>
    </location>
</feature>
<evidence type="ECO:0000256" key="1">
    <source>
        <dbReference type="ARBA" id="ARBA00004123"/>
    </source>
</evidence>
<evidence type="ECO:0000259" key="11">
    <source>
        <dbReference type="PROSITE" id="PS51192"/>
    </source>
</evidence>
<dbReference type="CDD" id="cd18787">
    <property type="entry name" value="SF2_C_DEAD"/>
    <property type="match status" value="1"/>
</dbReference>
<comment type="similarity">
    <text evidence="8">Belongs to the DEAD box helicase family. DDX47/RRP3 subfamily.</text>
</comment>
<dbReference type="PROSITE" id="PS51194">
    <property type="entry name" value="HELICASE_CTER"/>
    <property type="match status" value="1"/>
</dbReference>
<feature type="short sequence motif" description="Q motif" evidence="9">
    <location>
        <begin position="15"/>
        <end position="43"/>
    </location>
</feature>
<evidence type="ECO:0000256" key="4">
    <source>
        <dbReference type="ARBA" id="ARBA00022806"/>
    </source>
</evidence>
<keyword evidence="15" id="KW-1185">Reference proteome</keyword>
<dbReference type="GO" id="GO:0003723">
    <property type="term" value="F:RNA binding"/>
    <property type="evidence" value="ECO:0007669"/>
    <property type="project" value="UniProtKB-KW"/>
</dbReference>
<evidence type="ECO:0000313" key="14">
    <source>
        <dbReference type="EMBL" id="KAJ3225867.1"/>
    </source>
</evidence>
<comment type="subcellular location">
    <subcellularLocation>
        <location evidence="1">Nucleus</location>
    </subcellularLocation>
</comment>
<sequence length="746" mass="85296">MFIENNSVPETEKIVTFKSLGLIDELCEACEKMNFKVPSQIQREAIPEALGGKDLIALAQTGSGKTAAFALPILQALWKNPSPLFACVMAPTRELAFQISEQIEALGSVIGVKCAVIVGGMDMMSQSIAISKKPHFLICTPGRLVDHLENTKGFHLKNLKYLVLDEADRLLDFDFGVEIEKVLKVIPKERNTYLFSATMTTKVEKLQRASLNDPVRVEVNTKYATVESLLQYYLFFPFKYKECYLTYILNEMAGQSCIVFTLTCATSQKLAYMLRNLGFQAVCLHGQMQQAKRLGALAKFKTGGRNILIATDVASRGLDIPGVDLVINYDVPQSSKDYIHRVGRTARAGKSGKSITLVTQYDVEWYQRIEFALEKKLDEFPIENKSTVLVLQERVSEAARYAHVQMKEEDEVKRNKKRGNDDFDQEKNKNIKKVKNGGNNKKFKRNDIDDGIFYSSTHLQHKFNTPFYAENLTLSCDYTMDFNSDSCRYKSRNSLIKIAKILGQTKQNVFFDDQICNLVSRDATENVTSVHKNNQINICDKAPSQDCVFYSFNKNSNDLEIENFLLSKWKCKGFLIDSVSNKKSELKENLKFFKLHVNLLYNEIKFENNNRNHFDNLFKTSIPALKRFLNHSRLSFLKIDCDGCEFALARDIAVEDPHFLKNLDQILIKFHVSKNWMKNEFYLHNMGLIFYLLEKFELKLVKFEIKLCETKKVIDFKGCPKFLSGIGFPCGTEGNTCQEFLFSRMS</sequence>
<name>A0AAD5Y2N1_9FUNG</name>
<dbReference type="InterPro" id="IPR044765">
    <property type="entry name" value="DDX47/Rrp3_DEADc"/>
</dbReference>